<dbReference type="PROSITE" id="PS00183">
    <property type="entry name" value="UBC_1"/>
    <property type="match status" value="1"/>
</dbReference>
<evidence type="ECO:0000256" key="3">
    <source>
        <dbReference type="PROSITE-ProRule" id="PRU10133"/>
    </source>
</evidence>
<keyword evidence="1" id="KW-0808">Transferase</keyword>
<dbReference type="GO" id="GO:0005524">
    <property type="term" value="F:ATP binding"/>
    <property type="evidence" value="ECO:0007669"/>
    <property type="project" value="UniProtKB-UniRule"/>
</dbReference>
<evidence type="ECO:0000313" key="6">
    <source>
        <dbReference type="EMBL" id="KAG2443024.1"/>
    </source>
</evidence>
<keyword evidence="4" id="KW-0547">Nucleotide-binding</keyword>
<dbReference type="CDD" id="cd23798">
    <property type="entry name" value="UBCc_UBE2I"/>
    <property type="match status" value="1"/>
</dbReference>
<name>A0A835W9F2_9CHLO</name>
<evidence type="ECO:0000256" key="2">
    <source>
        <dbReference type="ARBA" id="ARBA00022786"/>
    </source>
</evidence>
<feature type="active site" description="Glycyl thioester intermediate" evidence="3">
    <location>
        <position position="91"/>
    </location>
</feature>
<organism evidence="6 7">
    <name type="scientific">Chlamydomonas schloesseri</name>
    <dbReference type="NCBI Taxonomy" id="2026947"/>
    <lineage>
        <taxon>Eukaryota</taxon>
        <taxon>Viridiplantae</taxon>
        <taxon>Chlorophyta</taxon>
        <taxon>core chlorophytes</taxon>
        <taxon>Chlorophyceae</taxon>
        <taxon>CS clade</taxon>
        <taxon>Chlamydomonadales</taxon>
        <taxon>Chlamydomonadaceae</taxon>
        <taxon>Chlamydomonas</taxon>
    </lineage>
</organism>
<comment type="caution">
    <text evidence="6">The sequence shown here is derived from an EMBL/GenBank/DDBJ whole genome shotgun (WGS) entry which is preliminary data.</text>
</comment>
<dbReference type="Pfam" id="PF00179">
    <property type="entry name" value="UQ_con"/>
    <property type="match status" value="1"/>
</dbReference>
<dbReference type="InterPro" id="IPR050113">
    <property type="entry name" value="Ub_conjugating_enzyme"/>
</dbReference>
<dbReference type="InterPro" id="IPR023313">
    <property type="entry name" value="UBQ-conjugating_AS"/>
</dbReference>
<evidence type="ECO:0000259" key="5">
    <source>
        <dbReference type="PROSITE" id="PS50127"/>
    </source>
</evidence>
<keyword evidence="2 4" id="KW-0833">Ubl conjugation pathway</keyword>
<dbReference type="AlphaFoldDB" id="A0A835W9F2"/>
<dbReference type="InterPro" id="IPR000608">
    <property type="entry name" value="UBC"/>
</dbReference>
<evidence type="ECO:0000313" key="7">
    <source>
        <dbReference type="Proteomes" id="UP000613740"/>
    </source>
</evidence>
<evidence type="ECO:0000256" key="4">
    <source>
        <dbReference type="RuleBase" id="RU362109"/>
    </source>
</evidence>
<keyword evidence="7" id="KW-1185">Reference proteome</keyword>
<evidence type="ECO:0000256" key="1">
    <source>
        <dbReference type="ARBA" id="ARBA00022679"/>
    </source>
</evidence>
<dbReference type="Proteomes" id="UP000613740">
    <property type="component" value="Unassembled WGS sequence"/>
</dbReference>
<feature type="domain" description="UBC core" evidence="5">
    <location>
        <begin position="2"/>
        <end position="159"/>
    </location>
</feature>
<dbReference type="PANTHER" id="PTHR24067">
    <property type="entry name" value="UBIQUITIN-CONJUGATING ENZYME E2"/>
    <property type="match status" value="1"/>
</dbReference>
<accession>A0A835W9F2</accession>
<sequence>MSANQRLIEERKNFRKNRPFGFVGKPVTRDDGSVDLTRWECRIPGPEKTPWEGGCYPVSVSFPESYPTNPPVCSFPAGFFHPNVYPSGKVCLSLLDNDTELGGQWAPSINIVQILQGIQELLKSPNVFSPAQAPACELLKKDPKAYDRRVKEQAKKYPAPEEED</sequence>
<dbReference type="SMART" id="SM00212">
    <property type="entry name" value="UBCc"/>
    <property type="match status" value="1"/>
</dbReference>
<dbReference type="GO" id="GO:0016740">
    <property type="term" value="F:transferase activity"/>
    <property type="evidence" value="ECO:0007669"/>
    <property type="project" value="UniProtKB-KW"/>
</dbReference>
<dbReference type="InterPro" id="IPR016135">
    <property type="entry name" value="UBQ-conjugating_enzyme/RWD"/>
</dbReference>
<dbReference type="EMBL" id="JAEHOD010000032">
    <property type="protein sequence ID" value="KAG2443024.1"/>
    <property type="molecule type" value="Genomic_DNA"/>
</dbReference>
<comment type="similarity">
    <text evidence="4">Belongs to the ubiquitin-conjugating enzyme family.</text>
</comment>
<dbReference type="Gene3D" id="3.10.110.10">
    <property type="entry name" value="Ubiquitin Conjugating Enzyme"/>
    <property type="match status" value="1"/>
</dbReference>
<dbReference type="SUPFAM" id="SSF54495">
    <property type="entry name" value="UBC-like"/>
    <property type="match status" value="1"/>
</dbReference>
<gene>
    <name evidence="6" type="ORF">HYH02_009440</name>
</gene>
<dbReference type="PROSITE" id="PS50127">
    <property type="entry name" value="UBC_2"/>
    <property type="match status" value="1"/>
</dbReference>
<dbReference type="OrthoDB" id="6600758at2759"/>
<protein>
    <recommendedName>
        <fullName evidence="5">UBC core domain-containing protein</fullName>
    </recommendedName>
</protein>
<proteinExistence type="inferred from homology"/>
<reference evidence="6" key="1">
    <citation type="journal article" date="2020" name="bioRxiv">
        <title>Comparative genomics of Chlamydomonas.</title>
        <authorList>
            <person name="Craig R.J."/>
            <person name="Hasan A.R."/>
            <person name="Ness R.W."/>
            <person name="Keightley P.D."/>
        </authorList>
    </citation>
    <scope>NUCLEOTIDE SEQUENCE</scope>
    <source>
        <strain evidence="6">CCAP 11/173</strain>
    </source>
</reference>
<keyword evidence="4" id="KW-0067">ATP-binding</keyword>